<dbReference type="Gene3D" id="3.30.70.100">
    <property type="match status" value="1"/>
</dbReference>
<dbReference type="HOGENOM" id="CLU_2341447_0_0_9"/>
<evidence type="ECO:0000313" key="3">
    <source>
        <dbReference type="Proteomes" id="UP000006238"/>
    </source>
</evidence>
<accession>D4RW94</accession>
<dbReference type="GeneID" id="98918589"/>
<protein>
    <recommendedName>
        <fullName evidence="1">Stress-response A/B barrel domain-containing protein</fullName>
    </recommendedName>
</protein>
<dbReference type="RefSeq" id="WP_005600896.1">
    <property type="nucleotide sequence ID" value="NZ_GG663519.1"/>
</dbReference>
<dbReference type="PROSITE" id="PS51502">
    <property type="entry name" value="S_R_A_B_BARREL"/>
    <property type="match status" value="1"/>
</dbReference>
<dbReference type="Pfam" id="PF07876">
    <property type="entry name" value="Dabb"/>
    <property type="match status" value="1"/>
</dbReference>
<dbReference type="EMBL" id="ABWN01000017">
    <property type="protein sequence ID" value="EFF69711.1"/>
    <property type="molecule type" value="Genomic_DNA"/>
</dbReference>
<reference evidence="2 3" key="1">
    <citation type="submission" date="2010-02" db="EMBL/GenBank/DDBJ databases">
        <authorList>
            <person name="Weinstock G."/>
            <person name="Sodergren E."/>
            <person name="Clifton S."/>
            <person name="Fulton L."/>
            <person name="Fulton B."/>
            <person name="Courtney L."/>
            <person name="Fronick C."/>
            <person name="Harrison M."/>
            <person name="Strong C."/>
            <person name="Farmer C."/>
            <person name="Delahaunty K."/>
            <person name="Markovic C."/>
            <person name="Hall O."/>
            <person name="Minx P."/>
            <person name="Tomlinson C."/>
            <person name="Mitreva M."/>
            <person name="Nelson J."/>
            <person name="Hou S."/>
            <person name="Wollam A."/>
            <person name="Pepin K.H."/>
            <person name="Johnson M."/>
            <person name="Bhonagiri V."/>
            <person name="Zhang X."/>
            <person name="Suruliraj S."/>
            <person name="Warren W."/>
            <person name="Chinwalla A."/>
            <person name="Mardis E.R."/>
            <person name="Wilson R.K."/>
        </authorList>
    </citation>
    <scope>NUCLEOTIDE SEQUENCE [LARGE SCALE GENOMIC DNA]</scope>
    <source>
        <strain evidence="2 3">DSM 2876</strain>
    </source>
</reference>
<dbReference type="AlphaFoldDB" id="D4RW94"/>
<dbReference type="SUPFAM" id="SSF54909">
    <property type="entry name" value="Dimeric alpha+beta barrel"/>
    <property type="match status" value="1"/>
</dbReference>
<evidence type="ECO:0000259" key="1">
    <source>
        <dbReference type="PROSITE" id="PS51502"/>
    </source>
</evidence>
<dbReference type="InterPro" id="IPR013097">
    <property type="entry name" value="Dabb"/>
</dbReference>
<keyword evidence="3" id="KW-1185">Reference proteome</keyword>
<sequence length="97" mass="11769">MLKHFVIFTFEDNFFKEEHFNEYVDAFSRIKEEYPKIKEISIHKNCIDRPANMDLMIEMVLEDESVLSEYLNSPEHIRMGKKYNPHVANRVSFDYYI</sequence>
<organism evidence="2 3">
    <name type="scientific">Eshraghiella crossota DSM 2876</name>
    <dbReference type="NCBI Taxonomy" id="511680"/>
    <lineage>
        <taxon>Bacteria</taxon>
        <taxon>Bacillati</taxon>
        <taxon>Bacillota</taxon>
        <taxon>Clostridia</taxon>
        <taxon>Lachnospirales</taxon>
        <taxon>Lachnospiraceae</taxon>
        <taxon>Eshraghiella</taxon>
    </lineage>
</organism>
<feature type="domain" description="Stress-response A/B barrel" evidence="1">
    <location>
        <begin position="2"/>
        <end position="95"/>
    </location>
</feature>
<evidence type="ECO:0000313" key="2">
    <source>
        <dbReference type="EMBL" id="EFF69711.1"/>
    </source>
</evidence>
<gene>
    <name evidence="2" type="ORF">BUTYVIB_00225</name>
</gene>
<comment type="caution">
    <text evidence="2">The sequence shown here is derived from an EMBL/GenBank/DDBJ whole genome shotgun (WGS) entry which is preliminary data.</text>
</comment>
<name>D4RW94_9FIRM</name>
<proteinExistence type="predicted"/>
<dbReference type="Proteomes" id="UP000006238">
    <property type="component" value="Unassembled WGS sequence"/>
</dbReference>
<dbReference type="SMART" id="SM00886">
    <property type="entry name" value="Dabb"/>
    <property type="match status" value="1"/>
</dbReference>
<dbReference type="InterPro" id="IPR011008">
    <property type="entry name" value="Dimeric_a/b-barrel"/>
</dbReference>
<dbReference type="STRING" id="45851.BHV86_06850"/>